<evidence type="ECO:0000259" key="7">
    <source>
        <dbReference type="Pfam" id="PF01276"/>
    </source>
</evidence>
<keyword evidence="3" id="KW-0210">Decarboxylase</keyword>
<reference evidence="9 10" key="1">
    <citation type="submission" date="2014-01" db="EMBL/GenBank/DDBJ databases">
        <authorList>
            <person name="Durkin A.S."/>
            <person name="McCorrison J."/>
            <person name="Torralba M."/>
            <person name="Gillis M."/>
            <person name="Haft D.H."/>
            <person name="Methe B."/>
            <person name="Sutton G."/>
            <person name="Nelson K.E."/>
        </authorList>
    </citation>
    <scope>NUCLEOTIDE SEQUENCE [LARGE SCALE GENOMIC DNA]</scope>
    <source>
        <strain evidence="9 10">ATCC 33093</strain>
    </source>
</reference>
<dbReference type="SUPFAM" id="SSF53383">
    <property type="entry name" value="PLP-dependent transferases"/>
    <property type="match status" value="1"/>
</dbReference>
<dbReference type="GO" id="GO:0016831">
    <property type="term" value="F:carboxy-lyase activity"/>
    <property type="evidence" value="ECO:0007669"/>
    <property type="project" value="UniProtKB-KW"/>
</dbReference>
<dbReference type="Proteomes" id="UP000022645">
    <property type="component" value="Unassembled WGS sequence"/>
</dbReference>
<feature type="domain" description="Orn/Lys/Arg decarboxylases family 1 pyridoxal-P attachment site" evidence="7">
    <location>
        <begin position="31"/>
        <end position="230"/>
    </location>
</feature>
<name>X8J7Q3_9FIRM</name>
<evidence type="ECO:0000256" key="4">
    <source>
        <dbReference type="ARBA" id="ARBA00022898"/>
    </source>
</evidence>
<evidence type="ECO:0000259" key="8">
    <source>
        <dbReference type="Pfam" id="PF03711"/>
    </source>
</evidence>
<evidence type="ECO:0000256" key="6">
    <source>
        <dbReference type="SAM" id="MobiDB-lite"/>
    </source>
</evidence>
<accession>X8J7Q3</accession>
<dbReference type="InterPro" id="IPR015424">
    <property type="entry name" value="PyrdxlP-dep_Trfase"/>
</dbReference>
<feature type="domain" description="Orn/Lys/Arg decarboxylase C-terminal" evidence="8">
    <location>
        <begin position="529"/>
        <end position="578"/>
    </location>
</feature>
<dbReference type="InterPro" id="IPR036633">
    <property type="entry name" value="Prn/Lys/Arg_de-COase_C_sf"/>
</dbReference>
<feature type="compositionally biased region" description="Low complexity" evidence="6">
    <location>
        <begin position="508"/>
        <end position="518"/>
    </location>
</feature>
<keyword evidence="4" id="KW-0663">Pyridoxal phosphate</keyword>
<evidence type="ECO:0000256" key="3">
    <source>
        <dbReference type="ARBA" id="ARBA00022793"/>
    </source>
</evidence>
<comment type="caution">
    <text evidence="9">The sequence shown here is derived from an EMBL/GenBank/DDBJ whole genome shotgun (WGS) entry which is preliminary data.</text>
</comment>
<dbReference type="EMBL" id="JALU01000002">
    <property type="protein sequence ID" value="EUC60050.1"/>
    <property type="molecule type" value="Genomic_DNA"/>
</dbReference>
<comment type="cofactor">
    <cofactor evidence="1">
        <name>pyridoxal 5'-phosphate</name>
        <dbReference type="ChEBI" id="CHEBI:597326"/>
    </cofactor>
</comment>
<sequence length="609" mass="66000">MYTNQSCVAAELLKRRAGGGGIENMKNKISLTDFLIYHKESRPISFHMPGHKGRSTLYGIYGFGDFVKTVMGNDITEIPGADALQQPRERIKDIMNGYAGLYGVKHTELLVNGSSTGLMAAILATVPRGDTLLMGRNSHKSVYGALRLGGINPSYIMPELDEETGLQLGLDPDRIEAALMADPMIKAVLVTSPNYYGVLSDIERIADIVHLHGRILIVDQAHGAHLNFFDYLRRDGAPQPAGSSQGLRGLDSSKYGRAAAGGNSGNPSSDPERLILSAGCRAAENCGADIVVDSTHKTLLSFTGSAILNICTERPDVPRIAELIRMLQTTSPSYLLMGSLDINQQILRMDGYNLVKSWAADVEYFYREAARIRGLNLIRRPELDNTKINLTMSALGLSGDQLAEELRKRNIWVELTHGGYAMMMTGIGNERGDYEDMLAALREISVQYSGGIRRTELQDSDSAGASGGKIADSTSKYTKADSKIAEVALQIEKAGSKAADSASQAVNSSSKAADSPSPARNPALSAMLEQRGIPDRYETVPLYSAEGRVLYESLVPYPPGSPIACPGEVLSRDVILYVRDQLVAEHVVLGVDEEGRIKVAPECEDFKEV</sequence>
<dbReference type="PANTHER" id="PTHR43277:SF4">
    <property type="entry name" value="ARGININE DECARBOXYLASE"/>
    <property type="match status" value="1"/>
</dbReference>
<dbReference type="InterPro" id="IPR008286">
    <property type="entry name" value="Prn/Lys/Arg_de-COase_C"/>
</dbReference>
<evidence type="ECO:0000256" key="2">
    <source>
        <dbReference type="ARBA" id="ARBA00010671"/>
    </source>
</evidence>
<proteinExistence type="inferred from homology"/>
<dbReference type="Pfam" id="PF03711">
    <property type="entry name" value="OKR_DC_1_C"/>
    <property type="match status" value="1"/>
</dbReference>
<dbReference type="Pfam" id="PF01276">
    <property type="entry name" value="OKR_DC_1"/>
    <property type="match status" value="2"/>
</dbReference>
<feature type="region of interest" description="Disordered" evidence="6">
    <location>
        <begin position="499"/>
        <end position="522"/>
    </location>
</feature>
<dbReference type="InterPro" id="IPR015421">
    <property type="entry name" value="PyrdxlP-dep_Trfase_major"/>
</dbReference>
<evidence type="ECO:0000256" key="1">
    <source>
        <dbReference type="ARBA" id="ARBA00001933"/>
    </source>
</evidence>
<dbReference type="SUPFAM" id="SSF55904">
    <property type="entry name" value="Ornithine decarboxylase C-terminal domain"/>
    <property type="match status" value="1"/>
</dbReference>
<comment type="similarity">
    <text evidence="2">Belongs to the Orn/Lys/Arg decarboxylase class-I family.</text>
</comment>
<dbReference type="InterPro" id="IPR052357">
    <property type="entry name" value="Orn_Lys_Arg_decarboxylase-I"/>
</dbReference>
<organism evidence="9 10">
    <name type="scientific">Mogibacterium timidum ATCC 33093</name>
    <dbReference type="NCBI Taxonomy" id="1401079"/>
    <lineage>
        <taxon>Bacteria</taxon>
        <taxon>Bacillati</taxon>
        <taxon>Bacillota</taxon>
        <taxon>Clostridia</taxon>
        <taxon>Peptostreptococcales</taxon>
        <taxon>Anaerovoracaceae</taxon>
        <taxon>Mogibacterium</taxon>
    </lineage>
</organism>
<dbReference type="InterPro" id="IPR000310">
    <property type="entry name" value="Orn/Lys/Arg_deCO2ase_major_dom"/>
</dbReference>
<keyword evidence="5" id="KW-0456">Lyase</keyword>
<evidence type="ECO:0000313" key="10">
    <source>
        <dbReference type="Proteomes" id="UP000022645"/>
    </source>
</evidence>
<gene>
    <name evidence="9" type="ORF">HMPREF0581_0904</name>
</gene>
<dbReference type="Gene3D" id="3.90.100.10">
    <property type="entry name" value="Orn/Lys/Arg decarboxylase, C-terminal domain"/>
    <property type="match status" value="1"/>
</dbReference>
<protein>
    <submittedName>
        <fullName evidence="9">Orn/Lys/Arg decarboxylase, major domain protein</fullName>
    </submittedName>
</protein>
<dbReference type="AlphaFoldDB" id="X8J7Q3"/>
<dbReference type="PANTHER" id="PTHR43277">
    <property type="entry name" value="ARGININE DECARBOXYLASE"/>
    <property type="match status" value="1"/>
</dbReference>
<dbReference type="Gene3D" id="3.40.640.10">
    <property type="entry name" value="Type I PLP-dependent aspartate aminotransferase-like (Major domain)"/>
    <property type="match status" value="1"/>
</dbReference>
<feature type="domain" description="Orn/Lys/Arg decarboxylases family 1 pyridoxal-P attachment site" evidence="7">
    <location>
        <begin position="288"/>
        <end position="362"/>
    </location>
</feature>
<evidence type="ECO:0000313" key="9">
    <source>
        <dbReference type="EMBL" id="EUC60050.1"/>
    </source>
</evidence>
<evidence type="ECO:0000256" key="5">
    <source>
        <dbReference type="ARBA" id="ARBA00023239"/>
    </source>
</evidence>